<keyword evidence="1" id="KW-0472">Membrane</keyword>
<protein>
    <submittedName>
        <fullName evidence="2">Uncharacterized protein</fullName>
    </submittedName>
</protein>
<reference evidence="2 3" key="1">
    <citation type="submission" date="2016-06" db="EMBL/GenBank/DDBJ databases">
        <authorList>
            <person name="Kjaerup R.B."/>
            <person name="Dalgaard T.S."/>
            <person name="Juul-Madsen H.R."/>
        </authorList>
    </citation>
    <scope>NUCLEOTIDE SEQUENCE [LARGE SCALE GENOMIC DNA]</scope>
    <source>
        <strain evidence="2 3">DSM 45626</strain>
    </source>
</reference>
<evidence type="ECO:0000313" key="2">
    <source>
        <dbReference type="EMBL" id="SCF00578.1"/>
    </source>
</evidence>
<sequence>MGFSVYLALFAVAASATVFLVARRRLSLGAASGLSALTFLGIAVAAIMWVQVAISNMDG</sequence>
<evidence type="ECO:0000313" key="3">
    <source>
        <dbReference type="Proteomes" id="UP000199375"/>
    </source>
</evidence>
<organism evidence="2 3">
    <name type="scientific">Micromonospora haikouensis</name>
    <dbReference type="NCBI Taxonomy" id="686309"/>
    <lineage>
        <taxon>Bacteria</taxon>
        <taxon>Bacillati</taxon>
        <taxon>Actinomycetota</taxon>
        <taxon>Actinomycetes</taxon>
        <taxon>Micromonosporales</taxon>
        <taxon>Micromonosporaceae</taxon>
        <taxon>Micromonospora</taxon>
    </lineage>
</organism>
<feature type="transmembrane region" description="Helical" evidence="1">
    <location>
        <begin position="6"/>
        <end position="22"/>
    </location>
</feature>
<dbReference type="Proteomes" id="UP000199375">
    <property type="component" value="Unassembled WGS sequence"/>
</dbReference>
<accession>A0A1C4WWL4</accession>
<feature type="transmembrane region" description="Helical" evidence="1">
    <location>
        <begin position="34"/>
        <end position="54"/>
    </location>
</feature>
<name>A0A1C4WWL4_9ACTN</name>
<proteinExistence type="predicted"/>
<keyword evidence="1" id="KW-0812">Transmembrane</keyword>
<dbReference type="EMBL" id="FMCW01000019">
    <property type="protein sequence ID" value="SCF00578.1"/>
    <property type="molecule type" value="Genomic_DNA"/>
</dbReference>
<keyword evidence="1" id="KW-1133">Transmembrane helix</keyword>
<dbReference type="RefSeq" id="WP_091282457.1">
    <property type="nucleotide sequence ID" value="NZ_FMCW01000019.1"/>
</dbReference>
<evidence type="ECO:0000256" key="1">
    <source>
        <dbReference type="SAM" id="Phobius"/>
    </source>
</evidence>
<dbReference type="AlphaFoldDB" id="A0A1C4WWL4"/>
<gene>
    <name evidence="2" type="ORF">GA0070558_11938</name>
</gene>